<dbReference type="EMBL" id="LARY01000001">
    <property type="protein sequence ID" value="RDX02787.1"/>
    <property type="molecule type" value="Genomic_DNA"/>
</dbReference>
<dbReference type="RefSeq" id="WP_115752476.1">
    <property type="nucleotide sequence ID" value="NZ_LARY01000001.1"/>
</dbReference>
<dbReference type="Proteomes" id="UP000257055">
    <property type="component" value="Unassembled WGS sequence"/>
</dbReference>
<proteinExistence type="predicted"/>
<name>A0A3D8TVU2_9LIST</name>
<comment type="caution">
    <text evidence="1">The sequence shown here is derived from an EMBL/GenBank/DDBJ whole genome shotgun (WGS) entry which is preliminary data.</text>
</comment>
<accession>A0A3D8TVU2</accession>
<gene>
    <name evidence="1" type="ORF">UR08_04580</name>
</gene>
<evidence type="ECO:0000313" key="1">
    <source>
        <dbReference type="EMBL" id="RDX02787.1"/>
    </source>
</evidence>
<dbReference type="InterPro" id="IPR038390">
    <property type="entry name" value="Metal_Tscrpt_repr_sf"/>
</dbReference>
<sequence>MERKKQQAIANRFARIEGHVRKVKEMIQEGQDEANVMIQVKAIQKALQGAEKELLKEQLIELVPEENLKTAHEKIDAFLR</sequence>
<dbReference type="Gene3D" id="1.20.58.1000">
    <property type="entry name" value="Metal-sensitive repressor, helix protomer"/>
    <property type="match status" value="1"/>
</dbReference>
<dbReference type="InterPro" id="IPR003735">
    <property type="entry name" value="Metal_Tscrpt_repr"/>
</dbReference>
<organism evidence="1 2">
    <name type="scientific">Listeria kieliensis</name>
    <dbReference type="NCBI Taxonomy" id="1621700"/>
    <lineage>
        <taxon>Bacteria</taxon>
        <taxon>Bacillati</taxon>
        <taxon>Bacillota</taxon>
        <taxon>Bacilli</taxon>
        <taxon>Bacillales</taxon>
        <taxon>Listeriaceae</taxon>
        <taxon>Listeria</taxon>
    </lineage>
</organism>
<keyword evidence="2" id="KW-1185">Reference proteome</keyword>
<dbReference type="GO" id="GO:0046872">
    <property type="term" value="F:metal ion binding"/>
    <property type="evidence" value="ECO:0007669"/>
    <property type="project" value="InterPro"/>
</dbReference>
<dbReference type="Pfam" id="PF02583">
    <property type="entry name" value="Trns_repr_metal"/>
    <property type="match status" value="1"/>
</dbReference>
<dbReference type="PANTHER" id="PTHR33677">
    <property type="entry name" value="TRANSCRIPTIONAL REPRESSOR FRMR-RELATED"/>
    <property type="match status" value="1"/>
</dbReference>
<dbReference type="GO" id="GO:0003677">
    <property type="term" value="F:DNA binding"/>
    <property type="evidence" value="ECO:0007669"/>
    <property type="project" value="InterPro"/>
</dbReference>
<dbReference type="GO" id="GO:0045892">
    <property type="term" value="P:negative regulation of DNA-templated transcription"/>
    <property type="evidence" value="ECO:0007669"/>
    <property type="project" value="UniProtKB-ARBA"/>
</dbReference>
<evidence type="ECO:0000313" key="2">
    <source>
        <dbReference type="Proteomes" id="UP000257055"/>
    </source>
</evidence>
<dbReference type="PANTHER" id="PTHR33677:SF5">
    <property type="entry name" value="TRANSCRIPTIONAL REPRESSOR FRMR"/>
    <property type="match status" value="1"/>
</dbReference>
<protein>
    <submittedName>
        <fullName evidence="1">Uncharacterized protein</fullName>
    </submittedName>
</protein>
<reference evidence="2" key="1">
    <citation type="submission" date="2015-04" db="EMBL/GenBank/DDBJ databases">
        <authorList>
            <person name="Schardt J."/>
            <person name="Mueller-Herbst S."/>
            <person name="Scherer S."/>
            <person name="Huptas C."/>
        </authorList>
    </citation>
    <scope>NUCLEOTIDE SEQUENCE [LARGE SCALE GENOMIC DNA]</scope>
    <source>
        <strain evidence="2">Kiel-L1</strain>
    </source>
</reference>
<dbReference type="AlphaFoldDB" id="A0A3D8TVU2"/>